<evidence type="ECO:0000256" key="10">
    <source>
        <dbReference type="ARBA" id="ARBA00022840"/>
    </source>
</evidence>
<evidence type="ECO:0000256" key="12">
    <source>
        <dbReference type="ARBA" id="ARBA00023012"/>
    </source>
</evidence>
<dbReference type="Pfam" id="PF00512">
    <property type="entry name" value="HisKA"/>
    <property type="match status" value="1"/>
</dbReference>
<comment type="catalytic activity">
    <reaction evidence="1">
        <text>ATP + protein L-histidine = ADP + protein N-phospho-L-histidine.</text>
        <dbReference type="EC" id="2.7.13.3"/>
    </reaction>
</comment>
<keyword evidence="10" id="KW-0067">ATP-binding</keyword>
<sequence length="1152" mass="127310">MSSYSKQDGDIRRRMLFSLGMALLVMLALSAYTLKWVGDRYTQRLLVTELQAAARIYEKETALESATLSRLAIFLSRDERIFDAWIDNSQALLQKQAQPLFNSLNEQNRVDRLAFWGADGRCLVSLDDPEGCIDAMPGKTMATAVHSGVPHTGFDLDPSGKLYLVRVLPVYFEGENNLLGYLEIGKNVQYVVEECSRILGHRMFVLLNKDYLDQKAWEEAYKPHENPGAWLDNDFFAPEKPSSAEFLKSLHKLLKKDGIRQSARVSLIEIDDKVYLPASFPLSADDKNLMGLAVLLLDVSYKAAAFKTARVVLLILCGAIALGLFLYFFVDLNKVRANIIKSRKDLEAELARRKEAEEKYRTIFDNIQDVYFETSLDGAVLEISPSISRVSEYGRTDVLGRAVGDFRMGKEARADFLRRIITQGEVRDFEVRLQNRNGAFKDFSLNSRLVLKENGAPDKIVGVMRDVTERRQAQQELLAAKERLEEANAQLEASIQQAEQLANEAFVANNAKSQFLANMSHEIRTPMNGIIGMAALLLDTPLDGQQTVFVQTVRKSAHALVTIINDILDFSKVEAGKLELEEAPFSLQAELEAMGDVLAVKAHEKGLEYVCIMHPDVPDALIGDSIRLRQVLVNIVGNAVKFTDAGEVSLEISLTARDEAQCTLLFSIKDTGAGLPEDKIETVFEAFAQADSSVTRKFGGTGLGLAISQSLVRLMGGEIIAENREARGAHFRFTASFALQEQGAGYESSAIDPCLADKKILIVDDCPATRTSISLILGQWGCLCREASGGRSALEQLQRAVDKHASFDAVLVDQAMPDMDGPTLIQSIKENSAYEGARLALMTPLGAPGVKAAKSNQDAAAVLTKPVRKKQLYNLLLDLFGNAPETCAAAPKQETKPEPDASEFTVLLVEDNQVNQMVAKGILRKLGYKTLVVENGQEALEFLAEKQVDIILMDIQMPVMDGLEATRRIRDGRHKVLDPATPIVAMTARAMKGDREKCLEAGMDDYITKPIDPAALAAVMAGRLGGASASLIRKPEKPQGVFDRPGLEDRLQGDLSQMSVILNIFITDSMRQLELIREALEKKDQGALRAEAHHLKGAAGNVGAVQVYEVLRQMEDLAPLDDWARQDDLFNRLEKELADFIRRVNPLIETLS</sequence>
<accession>A0A1M6RLY9</accession>
<dbReference type="PROSITE" id="PS50109">
    <property type="entry name" value="HIS_KIN"/>
    <property type="match status" value="1"/>
</dbReference>
<dbReference type="Gene3D" id="1.10.287.130">
    <property type="match status" value="1"/>
</dbReference>
<dbReference type="PROSITE" id="PS50113">
    <property type="entry name" value="PAC"/>
    <property type="match status" value="1"/>
</dbReference>
<dbReference type="Gene3D" id="3.30.565.10">
    <property type="entry name" value="Histidine kinase-like ATPase, C-terminal domain"/>
    <property type="match status" value="1"/>
</dbReference>
<evidence type="ECO:0000256" key="9">
    <source>
        <dbReference type="ARBA" id="ARBA00022777"/>
    </source>
</evidence>
<dbReference type="InterPro" id="IPR003661">
    <property type="entry name" value="HisK_dim/P_dom"/>
</dbReference>
<dbReference type="EC" id="2.7.13.3" evidence="3"/>
<dbReference type="GO" id="GO:0005886">
    <property type="term" value="C:plasma membrane"/>
    <property type="evidence" value="ECO:0007669"/>
    <property type="project" value="UniProtKB-SubCell"/>
</dbReference>
<organism evidence="25 26">
    <name type="scientific">Desulfatibacillum alkenivorans DSM 16219</name>
    <dbReference type="NCBI Taxonomy" id="1121393"/>
    <lineage>
        <taxon>Bacteria</taxon>
        <taxon>Pseudomonadati</taxon>
        <taxon>Thermodesulfobacteriota</taxon>
        <taxon>Desulfobacteria</taxon>
        <taxon>Desulfobacterales</taxon>
        <taxon>Desulfatibacillaceae</taxon>
        <taxon>Desulfatibacillum</taxon>
    </lineage>
</organism>
<evidence type="ECO:0000256" key="6">
    <source>
        <dbReference type="ARBA" id="ARBA00022679"/>
    </source>
</evidence>
<keyword evidence="12" id="KW-0902">Two-component regulatory system</keyword>
<keyword evidence="26" id="KW-1185">Reference proteome</keyword>
<evidence type="ECO:0000256" key="11">
    <source>
        <dbReference type="ARBA" id="ARBA00022989"/>
    </source>
</evidence>
<feature type="domain" description="PAC" evidence="23">
    <location>
        <begin position="427"/>
        <end position="479"/>
    </location>
</feature>
<feature type="domain" description="HPt" evidence="24">
    <location>
        <begin position="1054"/>
        <end position="1152"/>
    </location>
</feature>
<dbReference type="SUPFAM" id="SSF55785">
    <property type="entry name" value="PYP-like sensor domain (PAS domain)"/>
    <property type="match status" value="1"/>
</dbReference>
<feature type="modified residue" description="Phosphohistidine" evidence="16">
    <location>
        <position position="1093"/>
    </location>
</feature>
<dbReference type="InterPro" id="IPR001789">
    <property type="entry name" value="Sig_transdc_resp-reg_receiver"/>
</dbReference>
<dbReference type="CDD" id="cd00088">
    <property type="entry name" value="HPT"/>
    <property type="match status" value="1"/>
</dbReference>
<dbReference type="Proteomes" id="UP000183994">
    <property type="component" value="Unassembled WGS sequence"/>
</dbReference>
<evidence type="ECO:0000256" key="5">
    <source>
        <dbReference type="ARBA" id="ARBA00022553"/>
    </source>
</evidence>
<dbReference type="SMART" id="SM00091">
    <property type="entry name" value="PAS"/>
    <property type="match status" value="1"/>
</dbReference>
<dbReference type="Gene3D" id="1.20.120.160">
    <property type="entry name" value="HPT domain"/>
    <property type="match status" value="1"/>
</dbReference>
<dbReference type="InterPro" id="IPR036890">
    <property type="entry name" value="HATPase_C_sf"/>
</dbReference>
<dbReference type="SMART" id="SM00086">
    <property type="entry name" value="PAC"/>
    <property type="match status" value="1"/>
</dbReference>
<evidence type="ECO:0000256" key="2">
    <source>
        <dbReference type="ARBA" id="ARBA00004651"/>
    </source>
</evidence>
<feature type="transmembrane region" description="Helical" evidence="19">
    <location>
        <begin position="15"/>
        <end position="34"/>
    </location>
</feature>
<evidence type="ECO:0000256" key="13">
    <source>
        <dbReference type="ARBA" id="ARBA00023136"/>
    </source>
</evidence>
<dbReference type="CDD" id="cd16922">
    <property type="entry name" value="HATPase_EvgS-ArcB-TorS-like"/>
    <property type="match status" value="1"/>
</dbReference>
<dbReference type="PROSITE" id="PS50112">
    <property type="entry name" value="PAS"/>
    <property type="match status" value="1"/>
</dbReference>
<feature type="domain" description="PAS" evidence="22">
    <location>
        <begin position="356"/>
        <end position="401"/>
    </location>
</feature>
<dbReference type="InterPro" id="IPR036097">
    <property type="entry name" value="HisK_dim/P_sf"/>
</dbReference>
<dbReference type="PRINTS" id="PR00344">
    <property type="entry name" value="BCTRLSENSOR"/>
</dbReference>
<dbReference type="InterPro" id="IPR008207">
    <property type="entry name" value="Sig_transdc_His_kin_Hpt_dom"/>
</dbReference>
<dbReference type="GO" id="GO:0005524">
    <property type="term" value="F:ATP binding"/>
    <property type="evidence" value="ECO:0007669"/>
    <property type="project" value="UniProtKB-KW"/>
</dbReference>
<dbReference type="AlphaFoldDB" id="A0A1M6RLY9"/>
<feature type="transmembrane region" description="Helical" evidence="19">
    <location>
        <begin position="311"/>
        <end position="330"/>
    </location>
</feature>
<reference evidence="26" key="1">
    <citation type="submission" date="2016-11" db="EMBL/GenBank/DDBJ databases">
        <authorList>
            <person name="Varghese N."/>
            <person name="Submissions S."/>
        </authorList>
    </citation>
    <scope>NUCLEOTIDE SEQUENCE [LARGE SCALE GENOMIC DNA]</scope>
    <source>
        <strain evidence="26">DSM 16219</strain>
    </source>
</reference>
<dbReference type="PANTHER" id="PTHR45339">
    <property type="entry name" value="HYBRID SIGNAL TRANSDUCTION HISTIDINE KINASE J"/>
    <property type="match status" value="1"/>
</dbReference>
<dbReference type="InterPro" id="IPR036641">
    <property type="entry name" value="HPT_dom_sf"/>
</dbReference>
<evidence type="ECO:0000259" key="21">
    <source>
        <dbReference type="PROSITE" id="PS50110"/>
    </source>
</evidence>
<dbReference type="Gene3D" id="3.40.50.2300">
    <property type="match status" value="2"/>
</dbReference>
<evidence type="ECO:0000259" key="24">
    <source>
        <dbReference type="PROSITE" id="PS50894"/>
    </source>
</evidence>
<dbReference type="InterPro" id="IPR011006">
    <property type="entry name" value="CheY-like_superfamily"/>
</dbReference>
<dbReference type="PROSITE" id="PS50110">
    <property type="entry name" value="RESPONSE_REGULATORY"/>
    <property type="match status" value="2"/>
</dbReference>
<keyword evidence="4" id="KW-1003">Cell membrane</keyword>
<dbReference type="Pfam" id="PF00072">
    <property type="entry name" value="Response_reg"/>
    <property type="match status" value="2"/>
</dbReference>
<dbReference type="CDD" id="cd00082">
    <property type="entry name" value="HisKA"/>
    <property type="match status" value="1"/>
</dbReference>
<dbReference type="CDD" id="cd17546">
    <property type="entry name" value="REC_hyHK_CKI1_RcsC-like"/>
    <property type="match status" value="1"/>
</dbReference>
<evidence type="ECO:0000256" key="15">
    <source>
        <dbReference type="ARBA" id="ARBA00068150"/>
    </source>
</evidence>
<feature type="domain" description="Response regulatory" evidence="21">
    <location>
        <begin position="759"/>
        <end position="880"/>
    </location>
</feature>
<evidence type="ECO:0000256" key="16">
    <source>
        <dbReference type="PROSITE-ProRule" id="PRU00110"/>
    </source>
</evidence>
<keyword evidence="11 19" id="KW-1133">Transmembrane helix</keyword>
<dbReference type="CDD" id="cd00130">
    <property type="entry name" value="PAS"/>
    <property type="match status" value="1"/>
</dbReference>
<feature type="domain" description="Histidine kinase" evidence="20">
    <location>
        <begin position="518"/>
        <end position="739"/>
    </location>
</feature>
<keyword evidence="18" id="KW-0175">Coiled coil</keyword>
<protein>
    <recommendedName>
        <fullName evidence="15">Sensory/regulatory protein RpfC</fullName>
        <ecNumber evidence="3">2.7.13.3</ecNumber>
    </recommendedName>
</protein>
<evidence type="ECO:0000256" key="3">
    <source>
        <dbReference type="ARBA" id="ARBA00012438"/>
    </source>
</evidence>
<dbReference type="OrthoDB" id="9810730at2"/>
<comment type="subunit">
    <text evidence="14">At low DSF concentrations, interacts with RpfF.</text>
</comment>
<dbReference type="Pfam" id="PF02518">
    <property type="entry name" value="HATPase_c"/>
    <property type="match status" value="1"/>
</dbReference>
<dbReference type="Gene3D" id="3.30.450.20">
    <property type="entry name" value="PAS domain"/>
    <property type="match status" value="1"/>
</dbReference>
<evidence type="ECO:0000256" key="8">
    <source>
        <dbReference type="ARBA" id="ARBA00022741"/>
    </source>
</evidence>
<feature type="modified residue" description="4-aspartylphosphate" evidence="17">
    <location>
        <position position="813"/>
    </location>
</feature>
<dbReference type="SMART" id="SM00387">
    <property type="entry name" value="HATPase_c"/>
    <property type="match status" value="1"/>
</dbReference>
<dbReference type="InterPro" id="IPR005467">
    <property type="entry name" value="His_kinase_dom"/>
</dbReference>
<evidence type="ECO:0000256" key="18">
    <source>
        <dbReference type="SAM" id="Coils"/>
    </source>
</evidence>
<feature type="coiled-coil region" evidence="18">
    <location>
        <begin position="470"/>
        <end position="508"/>
    </location>
</feature>
<name>A0A1M6RLY9_9BACT</name>
<keyword evidence="13 19" id="KW-0472">Membrane</keyword>
<keyword evidence="9" id="KW-0418">Kinase</keyword>
<dbReference type="Pfam" id="PF13426">
    <property type="entry name" value="PAS_9"/>
    <property type="match status" value="1"/>
</dbReference>
<dbReference type="SMART" id="SM00448">
    <property type="entry name" value="REC"/>
    <property type="match status" value="2"/>
</dbReference>
<evidence type="ECO:0000256" key="17">
    <source>
        <dbReference type="PROSITE-ProRule" id="PRU00169"/>
    </source>
</evidence>
<dbReference type="Pfam" id="PF01627">
    <property type="entry name" value="Hpt"/>
    <property type="match status" value="1"/>
</dbReference>
<evidence type="ECO:0000256" key="7">
    <source>
        <dbReference type="ARBA" id="ARBA00022692"/>
    </source>
</evidence>
<dbReference type="InterPro" id="IPR029150">
    <property type="entry name" value="dCache_3"/>
</dbReference>
<proteinExistence type="predicted"/>
<dbReference type="SUPFAM" id="SSF52172">
    <property type="entry name" value="CheY-like"/>
    <property type="match status" value="2"/>
</dbReference>
<evidence type="ECO:0000256" key="4">
    <source>
        <dbReference type="ARBA" id="ARBA00022475"/>
    </source>
</evidence>
<dbReference type="InterPro" id="IPR003594">
    <property type="entry name" value="HATPase_dom"/>
</dbReference>
<keyword evidence="6" id="KW-0808">Transferase</keyword>
<evidence type="ECO:0000259" key="20">
    <source>
        <dbReference type="PROSITE" id="PS50109"/>
    </source>
</evidence>
<dbReference type="InterPro" id="IPR000014">
    <property type="entry name" value="PAS"/>
</dbReference>
<evidence type="ECO:0000259" key="23">
    <source>
        <dbReference type="PROSITE" id="PS50113"/>
    </source>
</evidence>
<evidence type="ECO:0000256" key="14">
    <source>
        <dbReference type="ARBA" id="ARBA00064003"/>
    </source>
</evidence>
<gene>
    <name evidence="25" type="ORF">SAMN02745216_03295</name>
</gene>
<dbReference type="FunFam" id="1.10.287.130:FF:000002">
    <property type="entry name" value="Two-component osmosensing histidine kinase"/>
    <property type="match status" value="1"/>
</dbReference>
<keyword evidence="7 19" id="KW-0812">Transmembrane</keyword>
<dbReference type="InterPro" id="IPR001610">
    <property type="entry name" value="PAC"/>
</dbReference>
<keyword evidence="5 17" id="KW-0597">Phosphoprotein</keyword>
<dbReference type="InterPro" id="IPR000700">
    <property type="entry name" value="PAS-assoc_C"/>
</dbReference>
<dbReference type="SUPFAM" id="SSF47226">
    <property type="entry name" value="Histidine-containing phosphotransfer domain, HPT domain"/>
    <property type="match status" value="1"/>
</dbReference>
<dbReference type="STRING" id="1121393.SAMN02745216_03295"/>
<dbReference type="PANTHER" id="PTHR45339:SF1">
    <property type="entry name" value="HYBRID SIGNAL TRANSDUCTION HISTIDINE KINASE J"/>
    <property type="match status" value="1"/>
</dbReference>
<dbReference type="Pfam" id="PF14827">
    <property type="entry name" value="dCache_3"/>
    <property type="match status" value="1"/>
</dbReference>
<dbReference type="FunFam" id="3.30.565.10:FF:000010">
    <property type="entry name" value="Sensor histidine kinase RcsC"/>
    <property type="match status" value="1"/>
</dbReference>
<dbReference type="InterPro" id="IPR004358">
    <property type="entry name" value="Sig_transdc_His_kin-like_C"/>
</dbReference>
<dbReference type="NCBIfam" id="TIGR00229">
    <property type="entry name" value="sensory_box"/>
    <property type="match status" value="1"/>
</dbReference>
<dbReference type="InterPro" id="IPR035965">
    <property type="entry name" value="PAS-like_dom_sf"/>
</dbReference>
<evidence type="ECO:0000259" key="22">
    <source>
        <dbReference type="PROSITE" id="PS50112"/>
    </source>
</evidence>
<evidence type="ECO:0000313" key="26">
    <source>
        <dbReference type="Proteomes" id="UP000183994"/>
    </source>
</evidence>
<evidence type="ECO:0000313" key="25">
    <source>
        <dbReference type="EMBL" id="SHK33446.1"/>
    </source>
</evidence>
<evidence type="ECO:0000256" key="1">
    <source>
        <dbReference type="ARBA" id="ARBA00000085"/>
    </source>
</evidence>
<feature type="domain" description="Response regulatory" evidence="21">
    <location>
        <begin position="905"/>
        <end position="1024"/>
    </location>
</feature>
<comment type="subcellular location">
    <subcellularLocation>
        <location evidence="2">Cell membrane</location>
        <topology evidence="2">Multi-pass membrane protein</topology>
    </subcellularLocation>
</comment>
<dbReference type="SMART" id="SM00388">
    <property type="entry name" value="HisKA"/>
    <property type="match status" value="1"/>
</dbReference>
<dbReference type="SUPFAM" id="SSF47384">
    <property type="entry name" value="Homodimeric domain of signal transducing histidine kinase"/>
    <property type="match status" value="1"/>
</dbReference>
<feature type="modified residue" description="4-aspartylphosphate" evidence="17">
    <location>
        <position position="954"/>
    </location>
</feature>
<dbReference type="PROSITE" id="PS50894">
    <property type="entry name" value="HPT"/>
    <property type="match status" value="1"/>
</dbReference>
<dbReference type="EMBL" id="FQZU01000022">
    <property type="protein sequence ID" value="SHK33446.1"/>
    <property type="molecule type" value="Genomic_DNA"/>
</dbReference>
<evidence type="ECO:0000256" key="19">
    <source>
        <dbReference type="SAM" id="Phobius"/>
    </source>
</evidence>
<dbReference type="GO" id="GO:0000155">
    <property type="term" value="F:phosphorelay sensor kinase activity"/>
    <property type="evidence" value="ECO:0007669"/>
    <property type="project" value="InterPro"/>
</dbReference>
<dbReference type="SUPFAM" id="SSF55874">
    <property type="entry name" value="ATPase domain of HSP90 chaperone/DNA topoisomerase II/histidine kinase"/>
    <property type="match status" value="1"/>
</dbReference>
<keyword evidence="8" id="KW-0547">Nucleotide-binding</keyword>
<dbReference type="RefSeq" id="WP_073477354.1">
    <property type="nucleotide sequence ID" value="NZ_FQZU01000022.1"/>
</dbReference>